<dbReference type="AlphaFoldDB" id="A0A8S8XBG6"/>
<organism evidence="1 2">
    <name type="scientific">Roseiterribacter gracilis</name>
    <dbReference type="NCBI Taxonomy" id="2812848"/>
    <lineage>
        <taxon>Bacteria</taxon>
        <taxon>Pseudomonadati</taxon>
        <taxon>Pseudomonadota</taxon>
        <taxon>Alphaproteobacteria</taxon>
        <taxon>Rhodospirillales</taxon>
        <taxon>Roseiterribacteraceae</taxon>
        <taxon>Roseiterribacter</taxon>
    </lineage>
</organism>
<keyword evidence="2" id="KW-1185">Reference proteome</keyword>
<evidence type="ECO:0000313" key="1">
    <source>
        <dbReference type="EMBL" id="GIL38506.1"/>
    </source>
</evidence>
<comment type="caution">
    <text evidence="1">The sequence shown here is derived from an EMBL/GenBank/DDBJ whole genome shotgun (WGS) entry which is preliminary data.</text>
</comment>
<name>A0A8S8XBG6_9PROT</name>
<dbReference type="Proteomes" id="UP000681075">
    <property type="component" value="Unassembled WGS sequence"/>
</dbReference>
<gene>
    <name evidence="1" type="ORF">TMPK1_07430</name>
</gene>
<sequence>MDFDLDTEIAQILDEVEGEAVVIVDEQKHAGILKRRRPLWRALLSGCPETAAPSLGLLRHAGGTLVALRARG</sequence>
<evidence type="ECO:0000313" key="2">
    <source>
        <dbReference type="Proteomes" id="UP000681075"/>
    </source>
</evidence>
<dbReference type="EMBL" id="BOPV01000001">
    <property type="protein sequence ID" value="GIL38506.1"/>
    <property type="molecule type" value="Genomic_DNA"/>
</dbReference>
<protein>
    <submittedName>
        <fullName evidence="1">Uncharacterized protein</fullName>
    </submittedName>
</protein>
<reference evidence="1" key="1">
    <citation type="submission" date="2021-02" db="EMBL/GenBank/DDBJ databases">
        <title>Genome sequence of Rhodospirillales sp. strain TMPK1 isolated from soil.</title>
        <authorList>
            <person name="Nakai R."/>
            <person name="Kusada H."/>
            <person name="Tamaki H."/>
        </authorList>
    </citation>
    <scope>NUCLEOTIDE SEQUENCE</scope>
    <source>
        <strain evidence="1">TMPK1</strain>
    </source>
</reference>
<accession>A0A8S8XBG6</accession>
<proteinExistence type="predicted"/>